<feature type="non-terminal residue" evidence="1">
    <location>
        <position position="1"/>
    </location>
</feature>
<proteinExistence type="predicted"/>
<comment type="caution">
    <text evidence="1">The sequence shown here is derived from an EMBL/GenBank/DDBJ whole genome shotgun (WGS) entry which is preliminary data.</text>
</comment>
<accession>A0A699WWS3</accession>
<evidence type="ECO:0000313" key="1">
    <source>
        <dbReference type="EMBL" id="GFD49998.1"/>
    </source>
</evidence>
<gene>
    <name evidence="1" type="ORF">Tci_921967</name>
</gene>
<sequence length="62" mass="6814">LQDLKCVVYVLVRLDDPSSKYTSPKMSGIDNTLPLREKADSEATVEACTLSKSRAIIDRTGN</sequence>
<protein>
    <submittedName>
        <fullName evidence="1">Uncharacterized protein</fullName>
    </submittedName>
</protein>
<name>A0A699WWS3_TANCI</name>
<reference evidence="1" key="1">
    <citation type="journal article" date="2019" name="Sci. Rep.">
        <title>Draft genome of Tanacetum cinerariifolium, the natural source of mosquito coil.</title>
        <authorList>
            <person name="Yamashiro T."/>
            <person name="Shiraishi A."/>
            <person name="Satake H."/>
            <person name="Nakayama K."/>
        </authorList>
    </citation>
    <scope>NUCLEOTIDE SEQUENCE</scope>
</reference>
<dbReference type="AlphaFoldDB" id="A0A699WWS3"/>
<organism evidence="1">
    <name type="scientific">Tanacetum cinerariifolium</name>
    <name type="common">Dalmatian daisy</name>
    <name type="synonym">Chrysanthemum cinerariifolium</name>
    <dbReference type="NCBI Taxonomy" id="118510"/>
    <lineage>
        <taxon>Eukaryota</taxon>
        <taxon>Viridiplantae</taxon>
        <taxon>Streptophyta</taxon>
        <taxon>Embryophyta</taxon>
        <taxon>Tracheophyta</taxon>
        <taxon>Spermatophyta</taxon>
        <taxon>Magnoliopsida</taxon>
        <taxon>eudicotyledons</taxon>
        <taxon>Gunneridae</taxon>
        <taxon>Pentapetalae</taxon>
        <taxon>asterids</taxon>
        <taxon>campanulids</taxon>
        <taxon>Asterales</taxon>
        <taxon>Asteraceae</taxon>
        <taxon>Asteroideae</taxon>
        <taxon>Anthemideae</taxon>
        <taxon>Anthemidinae</taxon>
        <taxon>Tanacetum</taxon>
    </lineage>
</organism>
<dbReference type="EMBL" id="BKCJ011751124">
    <property type="protein sequence ID" value="GFD49998.1"/>
    <property type="molecule type" value="Genomic_DNA"/>
</dbReference>